<dbReference type="SUPFAM" id="SSF55961">
    <property type="entry name" value="Bet v1-like"/>
    <property type="match status" value="1"/>
</dbReference>
<keyword evidence="4" id="KW-1185">Reference proteome</keyword>
<dbReference type="InterPro" id="IPR013538">
    <property type="entry name" value="ASHA1/2-like_C"/>
</dbReference>
<dbReference type="EMBL" id="BAABGR010000003">
    <property type="protein sequence ID" value="GAA4510377.1"/>
    <property type="molecule type" value="Genomic_DNA"/>
</dbReference>
<evidence type="ECO:0000259" key="2">
    <source>
        <dbReference type="Pfam" id="PF08327"/>
    </source>
</evidence>
<comment type="caution">
    <text evidence="3">The sequence shown here is derived from an EMBL/GenBank/DDBJ whole genome shotgun (WGS) entry which is preliminary data.</text>
</comment>
<feature type="domain" description="Activator of Hsp90 ATPase homologue 1/2-like C-terminal" evidence="2">
    <location>
        <begin position="13"/>
        <end position="135"/>
    </location>
</feature>
<dbReference type="CDD" id="cd08897">
    <property type="entry name" value="SRPBCC_CalC_Aha1-like_4"/>
    <property type="match status" value="1"/>
</dbReference>
<dbReference type="Proteomes" id="UP001500394">
    <property type="component" value="Unassembled WGS sequence"/>
</dbReference>
<organism evidence="3 4">
    <name type="scientific">Sphingobacterium thermophilum</name>
    <dbReference type="NCBI Taxonomy" id="768534"/>
    <lineage>
        <taxon>Bacteria</taxon>
        <taxon>Pseudomonadati</taxon>
        <taxon>Bacteroidota</taxon>
        <taxon>Sphingobacteriia</taxon>
        <taxon>Sphingobacteriales</taxon>
        <taxon>Sphingobacteriaceae</taxon>
        <taxon>Sphingobacterium</taxon>
    </lineage>
</organism>
<protein>
    <submittedName>
        <fullName evidence="3">SRPBCC family protein</fullName>
    </submittedName>
</protein>
<reference evidence="4" key="1">
    <citation type="journal article" date="2019" name="Int. J. Syst. Evol. Microbiol.">
        <title>The Global Catalogue of Microorganisms (GCM) 10K type strain sequencing project: providing services to taxonomists for standard genome sequencing and annotation.</title>
        <authorList>
            <consortium name="The Broad Institute Genomics Platform"/>
            <consortium name="The Broad Institute Genome Sequencing Center for Infectious Disease"/>
            <person name="Wu L."/>
            <person name="Ma J."/>
        </authorList>
    </citation>
    <scope>NUCLEOTIDE SEQUENCE [LARGE SCALE GENOMIC DNA]</scope>
    <source>
        <strain evidence="4">JCM 17858</strain>
    </source>
</reference>
<name>A0ABP8QTI0_9SPHI</name>
<evidence type="ECO:0000313" key="3">
    <source>
        <dbReference type="EMBL" id="GAA4510377.1"/>
    </source>
</evidence>
<dbReference type="Pfam" id="PF08327">
    <property type="entry name" value="AHSA1"/>
    <property type="match status" value="1"/>
</dbReference>
<dbReference type="Gene3D" id="3.30.530.20">
    <property type="match status" value="1"/>
</dbReference>
<dbReference type="RefSeq" id="WP_039054136.1">
    <property type="nucleotide sequence ID" value="NZ_BAABGR010000003.1"/>
</dbReference>
<accession>A0ABP8QTI0</accession>
<gene>
    <name evidence="3" type="ORF">GCM10023173_01670</name>
</gene>
<comment type="similarity">
    <text evidence="1">Belongs to the AHA1 family.</text>
</comment>
<dbReference type="InterPro" id="IPR023393">
    <property type="entry name" value="START-like_dom_sf"/>
</dbReference>
<evidence type="ECO:0000313" key="4">
    <source>
        <dbReference type="Proteomes" id="UP001500394"/>
    </source>
</evidence>
<evidence type="ECO:0000256" key="1">
    <source>
        <dbReference type="ARBA" id="ARBA00006817"/>
    </source>
</evidence>
<proteinExistence type="inferred from homology"/>
<sequence length="139" mass="16254">MPKQVIHISAKVDAPIDKVWEHYNNPESIKQWNHASDDWHCPSSSNDLRVGGKFKNRMEAKDGSFGFDFEGEYLDIIPLQKISYKMTDDRKVDMSFHEENGYTLILIDFEAEEMNPIDMQKEGWQAILNNFKVFVEQQP</sequence>